<sequence>MSEAKKGLKHVVVLAFPFGTHGPPLFKGCFKLSDTFFLFAVDMAKELHIPWVPLWTSEPRSLPFLLESDLVR</sequence>
<reference evidence="1 2" key="1">
    <citation type="journal article" date="2006" name="Science">
        <title>The genome of black cottonwood, Populus trichocarpa (Torr. &amp; Gray).</title>
        <authorList>
            <person name="Tuskan G.A."/>
            <person name="Difazio S."/>
            <person name="Jansson S."/>
            <person name="Bohlmann J."/>
            <person name="Grigoriev I."/>
            <person name="Hellsten U."/>
            <person name="Putnam N."/>
            <person name="Ralph S."/>
            <person name="Rombauts S."/>
            <person name="Salamov A."/>
            <person name="Schein J."/>
            <person name="Sterck L."/>
            <person name="Aerts A."/>
            <person name="Bhalerao R.R."/>
            <person name="Bhalerao R.P."/>
            <person name="Blaudez D."/>
            <person name="Boerjan W."/>
            <person name="Brun A."/>
            <person name="Brunner A."/>
            <person name="Busov V."/>
            <person name="Campbell M."/>
            <person name="Carlson J."/>
            <person name="Chalot M."/>
            <person name="Chapman J."/>
            <person name="Chen G.L."/>
            <person name="Cooper D."/>
            <person name="Coutinho P.M."/>
            <person name="Couturier J."/>
            <person name="Covert S."/>
            <person name="Cronk Q."/>
            <person name="Cunningham R."/>
            <person name="Davis J."/>
            <person name="Degroeve S."/>
            <person name="Dejardin A."/>
            <person name="Depamphilis C."/>
            <person name="Detter J."/>
            <person name="Dirks B."/>
            <person name="Dubchak I."/>
            <person name="Duplessis S."/>
            <person name="Ehlting J."/>
            <person name="Ellis B."/>
            <person name="Gendler K."/>
            <person name="Goodstein D."/>
            <person name="Gribskov M."/>
            <person name="Grimwood J."/>
            <person name="Groover A."/>
            <person name="Gunter L."/>
            <person name="Hamberger B."/>
            <person name="Heinze B."/>
            <person name="Helariutta Y."/>
            <person name="Henrissat B."/>
            <person name="Holligan D."/>
            <person name="Holt R."/>
            <person name="Huang W."/>
            <person name="Islam-Faridi N."/>
            <person name="Jones S."/>
            <person name="Jones-Rhoades M."/>
            <person name="Jorgensen R."/>
            <person name="Joshi C."/>
            <person name="Kangasjarvi J."/>
            <person name="Karlsson J."/>
            <person name="Kelleher C."/>
            <person name="Kirkpatrick R."/>
            <person name="Kirst M."/>
            <person name="Kohler A."/>
            <person name="Kalluri U."/>
            <person name="Larimer F."/>
            <person name="Leebens-Mack J."/>
            <person name="Leple J.C."/>
            <person name="Locascio P."/>
            <person name="Lou Y."/>
            <person name="Lucas S."/>
            <person name="Martin F."/>
            <person name="Montanini B."/>
            <person name="Napoli C."/>
            <person name="Nelson D.R."/>
            <person name="Nelson C."/>
            <person name="Nieminen K."/>
            <person name="Nilsson O."/>
            <person name="Pereda V."/>
            <person name="Peter G."/>
            <person name="Philippe R."/>
            <person name="Pilate G."/>
            <person name="Poliakov A."/>
            <person name="Razumovskaya J."/>
            <person name="Richardson P."/>
            <person name="Rinaldi C."/>
            <person name="Ritland K."/>
            <person name="Rouze P."/>
            <person name="Ryaboy D."/>
            <person name="Schmutz J."/>
            <person name="Schrader J."/>
            <person name="Segerman B."/>
            <person name="Shin H."/>
            <person name="Siddiqui A."/>
            <person name="Sterky F."/>
            <person name="Terry A."/>
            <person name="Tsai C.J."/>
            <person name="Uberbacher E."/>
            <person name="Unneberg P."/>
            <person name="Vahala J."/>
            <person name="Wall K."/>
            <person name="Wessler S."/>
            <person name="Yang G."/>
            <person name="Yin T."/>
            <person name="Douglas C."/>
            <person name="Marra M."/>
            <person name="Sandberg G."/>
            <person name="Van de Peer Y."/>
            <person name="Rokhsar D."/>
        </authorList>
    </citation>
    <scope>NUCLEOTIDE SEQUENCE [LARGE SCALE GENOMIC DNA]</scope>
    <source>
        <strain evidence="2">cv. Nisqually</strain>
    </source>
</reference>
<accession>B9P509</accession>
<organism evidence="1 2">
    <name type="scientific">Populus trichocarpa</name>
    <name type="common">Western balsam poplar</name>
    <name type="synonym">Populus balsamifera subsp. trichocarpa</name>
    <dbReference type="NCBI Taxonomy" id="3694"/>
    <lineage>
        <taxon>Eukaryota</taxon>
        <taxon>Viridiplantae</taxon>
        <taxon>Streptophyta</taxon>
        <taxon>Embryophyta</taxon>
        <taxon>Tracheophyta</taxon>
        <taxon>Spermatophyta</taxon>
        <taxon>Magnoliopsida</taxon>
        <taxon>eudicotyledons</taxon>
        <taxon>Gunneridae</taxon>
        <taxon>Pentapetalae</taxon>
        <taxon>rosids</taxon>
        <taxon>fabids</taxon>
        <taxon>Malpighiales</taxon>
        <taxon>Salicaceae</taxon>
        <taxon>Saliceae</taxon>
        <taxon>Populus</taxon>
    </lineage>
</organism>
<protein>
    <submittedName>
        <fullName evidence="1">Uncharacterized protein</fullName>
    </submittedName>
</protein>
<dbReference type="HOGENOM" id="CLU_2726947_0_0_1"/>
<dbReference type="AlphaFoldDB" id="B9P509"/>
<gene>
    <name evidence="1" type="ORF">POPTR_006G171000</name>
</gene>
<dbReference type="Gene3D" id="3.40.50.2000">
    <property type="entry name" value="Glycogen Phosphorylase B"/>
    <property type="match status" value="1"/>
</dbReference>
<evidence type="ECO:0000313" key="2">
    <source>
        <dbReference type="Proteomes" id="UP000006729"/>
    </source>
</evidence>
<keyword evidence="2" id="KW-1185">Reference proteome</keyword>
<name>B9P509_POPTR</name>
<evidence type="ECO:0000313" key="1">
    <source>
        <dbReference type="EMBL" id="PNT32156.1"/>
    </source>
</evidence>
<dbReference type="EMBL" id="CM009295">
    <property type="protein sequence ID" value="PNT32156.1"/>
    <property type="molecule type" value="Genomic_DNA"/>
</dbReference>
<dbReference type="Proteomes" id="UP000006729">
    <property type="component" value="Chromosome 6"/>
</dbReference>
<proteinExistence type="predicted"/>